<organism evidence="3 4">
    <name type="scientific">Lentilactobacillus kosonis</name>
    <dbReference type="NCBI Taxonomy" id="2810561"/>
    <lineage>
        <taxon>Bacteria</taxon>
        <taxon>Bacillati</taxon>
        <taxon>Bacillota</taxon>
        <taxon>Bacilli</taxon>
        <taxon>Lactobacillales</taxon>
        <taxon>Lactobacillaceae</taxon>
        <taxon>Lentilactobacillus</taxon>
    </lineage>
</organism>
<name>A0A401FL28_9LACO</name>
<dbReference type="EMBL" id="BEXA01000002">
    <property type="protein sequence ID" value="GAY73047.1"/>
    <property type="molecule type" value="Genomic_DNA"/>
</dbReference>
<dbReference type="Proteomes" id="UP000286974">
    <property type="component" value="Unassembled WGS sequence"/>
</dbReference>
<evidence type="ECO:0000256" key="1">
    <source>
        <dbReference type="SAM" id="MobiDB-lite"/>
    </source>
</evidence>
<protein>
    <submittedName>
        <fullName evidence="3">LysM domain</fullName>
    </submittedName>
</protein>
<keyword evidence="2" id="KW-0472">Membrane</keyword>
<evidence type="ECO:0000256" key="2">
    <source>
        <dbReference type="SAM" id="Phobius"/>
    </source>
</evidence>
<evidence type="ECO:0000313" key="3">
    <source>
        <dbReference type="EMBL" id="GAY73047.1"/>
    </source>
</evidence>
<sequence length="136" mass="15741">MNNYFYQKINYSFDLINDKICYRHLKEEKIWGLKNEKPSEEKEPWNQTFSEDRDEDGNLSRVKLRKENSNHNLITIIVVALIVIISLIALTYGMFRQNAMGRNDNGNTNSSSVAMISKAESKKNQLQLAKVNQNLG</sequence>
<evidence type="ECO:0000313" key="4">
    <source>
        <dbReference type="Proteomes" id="UP000286974"/>
    </source>
</evidence>
<feature type="region of interest" description="Disordered" evidence="1">
    <location>
        <begin position="36"/>
        <end position="56"/>
    </location>
</feature>
<keyword evidence="2" id="KW-0812">Transmembrane</keyword>
<gene>
    <name evidence="3" type="ORF">NBRC111893_1193</name>
</gene>
<reference evidence="3 4" key="1">
    <citation type="submission" date="2017-11" db="EMBL/GenBank/DDBJ databases">
        <title>Draft Genome Sequence of Lactobacillus curieae NBRC 111893 isolated from Koso, a Japanese sugar-Vegetable Fermented Beverage.</title>
        <authorList>
            <person name="Chiou T.Y."/>
            <person name="Oshima K."/>
            <person name="Suda W."/>
            <person name="Hattori M."/>
            <person name="Takahashi T."/>
        </authorList>
    </citation>
    <scope>NUCLEOTIDE SEQUENCE [LARGE SCALE GENOMIC DNA]</scope>
    <source>
        <strain evidence="3 4">NBRC111893</strain>
    </source>
</reference>
<dbReference type="AlphaFoldDB" id="A0A401FL28"/>
<feature type="transmembrane region" description="Helical" evidence="2">
    <location>
        <begin position="73"/>
        <end position="95"/>
    </location>
</feature>
<comment type="caution">
    <text evidence="3">The sequence shown here is derived from an EMBL/GenBank/DDBJ whole genome shotgun (WGS) entry which is preliminary data.</text>
</comment>
<keyword evidence="2" id="KW-1133">Transmembrane helix</keyword>
<accession>A0A401FL28</accession>
<keyword evidence="4" id="KW-1185">Reference proteome</keyword>
<proteinExistence type="predicted"/>